<evidence type="ECO:0000313" key="1">
    <source>
        <dbReference type="EMBL" id="GAF86250.1"/>
    </source>
</evidence>
<dbReference type="AlphaFoldDB" id="X0UCP7"/>
<name>X0UCP7_9ZZZZ</name>
<accession>X0UCP7</accession>
<sequence length="32" mass="3759">RGWSSRQSRKRKRLHSDAFADELLLAGRSSRM</sequence>
<proteinExistence type="predicted"/>
<organism evidence="1">
    <name type="scientific">marine sediment metagenome</name>
    <dbReference type="NCBI Taxonomy" id="412755"/>
    <lineage>
        <taxon>unclassified sequences</taxon>
        <taxon>metagenomes</taxon>
        <taxon>ecological metagenomes</taxon>
    </lineage>
</organism>
<gene>
    <name evidence="1" type="ORF">S01H1_28749</name>
</gene>
<protein>
    <submittedName>
        <fullName evidence="1">Uncharacterized protein</fullName>
    </submittedName>
</protein>
<reference evidence="1" key="1">
    <citation type="journal article" date="2014" name="Front. Microbiol.">
        <title>High frequency of phylogenetically diverse reductive dehalogenase-homologous genes in deep subseafloor sedimentary metagenomes.</title>
        <authorList>
            <person name="Kawai M."/>
            <person name="Futagami T."/>
            <person name="Toyoda A."/>
            <person name="Takaki Y."/>
            <person name="Nishi S."/>
            <person name="Hori S."/>
            <person name="Arai W."/>
            <person name="Tsubouchi T."/>
            <person name="Morono Y."/>
            <person name="Uchiyama I."/>
            <person name="Ito T."/>
            <person name="Fujiyama A."/>
            <person name="Inagaki F."/>
            <person name="Takami H."/>
        </authorList>
    </citation>
    <scope>NUCLEOTIDE SEQUENCE</scope>
    <source>
        <strain evidence="1">Expedition CK06-06</strain>
    </source>
</reference>
<dbReference type="EMBL" id="BARS01017588">
    <property type="protein sequence ID" value="GAF86250.1"/>
    <property type="molecule type" value="Genomic_DNA"/>
</dbReference>
<comment type="caution">
    <text evidence="1">The sequence shown here is derived from an EMBL/GenBank/DDBJ whole genome shotgun (WGS) entry which is preliminary data.</text>
</comment>
<feature type="non-terminal residue" evidence="1">
    <location>
        <position position="1"/>
    </location>
</feature>